<dbReference type="Proteomes" id="UP001069090">
    <property type="component" value="Unassembled WGS sequence"/>
</dbReference>
<name>A0A9J6RJY1_9GAMM</name>
<evidence type="ECO:0000313" key="2">
    <source>
        <dbReference type="Proteomes" id="UP001069090"/>
    </source>
</evidence>
<protein>
    <submittedName>
        <fullName evidence="1">Uncharacterized protein</fullName>
    </submittedName>
</protein>
<evidence type="ECO:0000313" key="1">
    <source>
        <dbReference type="EMBL" id="MCZ0864716.1"/>
    </source>
</evidence>
<keyword evidence="2" id="KW-1185">Reference proteome</keyword>
<reference evidence="1 2" key="1">
    <citation type="submission" date="2022-12" db="EMBL/GenBank/DDBJ databases">
        <title>Dasania phycosphaerae sp. nov., isolated from particulate material of the south coast of Korea.</title>
        <authorList>
            <person name="Jiang Y."/>
        </authorList>
    </citation>
    <scope>NUCLEOTIDE SEQUENCE [LARGE SCALE GENOMIC DNA]</scope>
    <source>
        <strain evidence="1 2">GY-19</strain>
    </source>
</reference>
<dbReference type="AlphaFoldDB" id="A0A9J6RJY1"/>
<dbReference type="EMBL" id="JAPTGG010000003">
    <property type="protein sequence ID" value="MCZ0864716.1"/>
    <property type="molecule type" value="Genomic_DNA"/>
</dbReference>
<sequence>MQTRKLSLSSNSIKHSYSCHGHSGHDAKACLAALGIVVPAGSFIISGSIVAANNTLHWLEYHGSCDEGLLKEVARAFKRRAHEQATPD</sequence>
<comment type="caution">
    <text evidence="1">The sequence shown here is derived from an EMBL/GenBank/DDBJ whole genome shotgun (WGS) entry which is preliminary data.</text>
</comment>
<accession>A0A9J6RJY1</accession>
<organism evidence="1 2">
    <name type="scientific">Dasania phycosphaerae</name>
    <dbReference type="NCBI Taxonomy" id="2950436"/>
    <lineage>
        <taxon>Bacteria</taxon>
        <taxon>Pseudomonadati</taxon>
        <taxon>Pseudomonadota</taxon>
        <taxon>Gammaproteobacteria</taxon>
        <taxon>Cellvibrionales</taxon>
        <taxon>Spongiibacteraceae</taxon>
        <taxon>Dasania</taxon>
    </lineage>
</organism>
<proteinExistence type="predicted"/>
<gene>
    <name evidence="1" type="ORF">O0V09_05860</name>
</gene>
<dbReference type="RefSeq" id="WP_258330866.1">
    <property type="nucleotide sequence ID" value="NZ_JAPTGG010000003.1"/>
</dbReference>